<dbReference type="CDD" id="cd07377">
    <property type="entry name" value="WHTH_GntR"/>
    <property type="match status" value="1"/>
</dbReference>
<dbReference type="PANTHER" id="PTHR43537">
    <property type="entry name" value="TRANSCRIPTIONAL REGULATOR, GNTR FAMILY"/>
    <property type="match status" value="1"/>
</dbReference>
<comment type="caution">
    <text evidence="5">The sequence shown here is derived from an EMBL/GenBank/DDBJ whole genome shotgun (WGS) entry which is preliminary data.</text>
</comment>
<evidence type="ECO:0000259" key="4">
    <source>
        <dbReference type="PROSITE" id="PS50949"/>
    </source>
</evidence>
<keyword evidence="3" id="KW-0804">Transcription</keyword>
<evidence type="ECO:0000256" key="3">
    <source>
        <dbReference type="ARBA" id="ARBA00023163"/>
    </source>
</evidence>
<dbReference type="Pfam" id="PF00392">
    <property type="entry name" value="GntR"/>
    <property type="match status" value="1"/>
</dbReference>
<evidence type="ECO:0000313" key="5">
    <source>
        <dbReference type="EMBL" id="MBC9205483.1"/>
    </source>
</evidence>
<proteinExistence type="predicted"/>
<dbReference type="PANTHER" id="PTHR43537:SF5">
    <property type="entry name" value="UXU OPERON TRANSCRIPTIONAL REGULATOR"/>
    <property type="match status" value="1"/>
</dbReference>
<dbReference type="Pfam" id="PF07729">
    <property type="entry name" value="FCD"/>
    <property type="match status" value="1"/>
</dbReference>
<dbReference type="RefSeq" id="WP_187782663.1">
    <property type="nucleotide sequence ID" value="NZ_JACTVA010000002.1"/>
</dbReference>
<gene>
    <name evidence="5" type="ORF">IBL26_01440</name>
</gene>
<evidence type="ECO:0000256" key="1">
    <source>
        <dbReference type="ARBA" id="ARBA00023015"/>
    </source>
</evidence>
<evidence type="ECO:0000313" key="6">
    <source>
        <dbReference type="Proteomes" id="UP000626026"/>
    </source>
</evidence>
<protein>
    <submittedName>
        <fullName evidence="5">GntR family transcriptional regulator</fullName>
    </submittedName>
</protein>
<dbReference type="EMBL" id="JACTVA010000002">
    <property type="protein sequence ID" value="MBC9205483.1"/>
    <property type="molecule type" value="Genomic_DNA"/>
</dbReference>
<evidence type="ECO:0000256" key="2">
    <source>
        <dbReference type="ARBA" id="ARBA00023125"/>
    </source>
</evidence>
<accession>A0ABR7RGN0</accession>
<dbReference type="SUPFAM" id="SSF46785">
    <property type="entry name" value="Winged helix' DNA-binding domain"/>
    <property type="match status" value="1"/>
</dbReference>
<dbReference type="PROSITE" id="PS50949">
    <property type="entry name" value="HTH_GNTR"/>
    <property type="match status" value="1"/>
</dbReference>
<dbReference type="InterPro" id="IPR008920">
    <property type="entry name" value="TF_FadR/GntR_C"/>
</dbReference>
<sequence>MAMTLAPSALRPLATDDIRPLADSVYERLVGGIVDGSLPPGGKLSERSIAAALGTSAQPVREALRRLEGEGLVETRPRSGSSVALMDTRRLAEMGRIRAVLEGAAADLAARHATPEDLQRLEQRLDAMRDATEYGDTATLRLANEAFHTALHAIGDNPFLIRGLQALRAYDHIGRARVLASDDQPRQALAEHAAILAAIAARDPEAAERQMRAHTFRSLSVAFPEETRG</sequence>
<dbReference type="InterPro" id="IPR036390">
    <property type="entry name" value="WH_DNA-bd_sf"/>
</dbReference>
<keyword evidence="2" id="KW-0238">DNA-binding</keyword>
<dbReference type="SMART" id="SM00345">
    <property type="entry name" value="HTH_GNTR"/>
    <property type="match status" value="1"/>
</dbReference>
<dbReference type="InterPro" id="IPR011711">
    <property type="entry name" value="GntR_C"/>
</dbReference>
<dbReference type="Proteomes" id="UP000626026">
    <property type="component" value="Unassembled WGS sequence"/>
</dbReference>
<organism evidence="5 6">
    <name type="scientific">Teichococcus aerophilus</name>
    <dbReference type="NCBI Taxonomy" id="1224513"/>
    <lineage>
        <taxon>Bacteria</taxon>
        <taxon>Pseudomonadati</taxon>
        <taxon>Pseudomonadota</taxon>
        <taxon>Alphaproteobacteria</taxon>
        <taxon>Acetobacterales</taxon>
        <taxon>Roseomonadaceae</taxon>
        <taxon>Roseomonas</taxon>
    </lineage>
</organism>
<dbReference type="SMART" id="SM00895">
    <property type="entry name" value="FCD"/>
    <property type="match status" value="1"/>
</dbReference>
<dbReference type="InterPro" id="IPR000524">
    <property type="entry name" value="Tscrpt_reg_HTH_GntR"/>
</dbReference>
<dbReference type="SUPFAM" id="SSF48008">
    <property type="entry name" value="GntR ligand-binding domain-like"/>
    <property type="match status" value="1"/>
</dbReference>
<keyword evidence="1" id="KW-0805">Transcription regulation</keyword>
<dbReference type="Gene3D" id="1.10.10.10">
    <property type="entry name" value="Winged helix-like DNA-binding domain superfamily/Winged helix DNA-binding domain"/>
    <property type="match status" value="1"/>
</dbReference>
<feature type="domain" description="HTH gntR-type" evidence="4">
    <location>
        <begin position="19"/>
        <end position="86"/>
    </location>
</feature>
<keyword evidence="6" id="KW-1185">Reference proteome</keyword>
<dbReference type="InterPro" id="IPR036388">
    <property type="entry name" value="WH-like_DNA-bd_sf"/>
</dbReference>
<reference evidence="5 6" key="1">
    <citation type="journal article" date="2013" name="Int. J. Syst. Evol. Microbiol.">
        <title>Roseomonas aerophila sp. nov., isolated from air.</title>
        <authorList>
            <person name="Kim S.J."/>
            <person name="Weon H.Y."/>
            <person name="Ahn J.H."/>
            <person name="Hong S.B."/>
            <person name="Seok S.J."/>
            <person name="Whang K.S."/>
            <person name="Kwon S.W."/>
        </authorList>
    </citation>
    <scope>NUCLEOTIDE SEQUENCE [LARGE SCALE GENOMIC DNA]</scope>
    <source>
        <strain evidence="5 6">NBRC 108923</strain>
    </source>
</reference>
<name>A0ABR7RGN0_9PROT</name>
<dbReference type="Gene3D" id="1.20.120.530">
    <property type="entry name" value="GntR ligand-binding domain-like"/>
    <property type="match status" value="1"/>
</dbReference>